<evidence type="ECO:0000259" key="1">
    <source>
        <dbReference type="Pfam" id="PF00535"/>
    </source>
</evidence>
<sequence length="286" mass="31527">MSRVRPTSPEGIRCYVERVRISLVIPCYNEASMIGECLASVAAQQRPFDEVIVVDNNSTDGSLQVVADYADRLPIRVLTEKRQGVAWASQAGYDAATGDVIARIDADSRLVPQWADVLDRYLASHTDVDGAGGFCYFYDIDKLNLRDRAFARADKFGVEPIGTARLVPGNNMAFRREAWLRARAFVKNVPGTHEDIDVCFALEDAGCRLASLPGLLVGLSARRFASSPASMARYLWAIGRTQHVHGRRKDTLRFALNMPLVLAQVTVHGVLARRAGLPRTRVTPVT</sequence>
<evidence type="ECO:0000313" key="3">
    <source>
        <dbReference type="Proteomes" id="UP000239814"/>
    </source>
</evidence>
<dbReference type="Gene3D" id="3.90.550.10">
    <property type="entry name" value="Spore Coat Polysaccharide Biosynthesis Protein SpsA, Chain A"/>
    <property type="match status" value="1"/>
</dbReference>
<dbReference type="AlphaFoldDB" id="A0A2S0KIP2"/>
<keyword evidence="2" id="KW-0808">Transferase</keyword>
<reference evidence="2 3" key="1">
    <citation type="submission" date="2018-03" db="EMBL/GenBank/DDBJ databases">
        <title>Characteristics and genome of n-alkane degrading marine bacteria Gordonia iterans isolated from crude oil contaminated in Tae-an, South Korea.</title>
        <authorList>
            <person name="Lee S.-S."/>
            <person name="Kim H."/>
        </authorList>
    </citation>
    <scope>NUCLEOTIDE SEQUENCE [LARGE SCALE GENOMIC DNA]</scope>
    <source>
        <strain evidence="2 3">Co17</strain>
    </source>
</reference>
<name>A0A2S0KIP2_9ACTN</name>
<keyword evidence="3" id="KW-1185">Reference proteome</keyword>
<feature type="domain" description="Glycosyltransferase 2-like" evidence="1">
    <location>
        <begin position="22"/>
        <end position="155"/>
    </location>
</feature>
<dbReference type="GO" id="GO:0016740">
    <property type="term" value="F:transferase activity"/>
    <property type="evidence" value="ECO:0007669"/>
    <property type="project" value="UniProtKB-KW"/>
</dbReference>
<dbReference type="CDD" id="cd00761">
    <property type="entry name" value="Glyco_tranf_GTA_type"/>
    <property type="match status" value="1"/>
</dbReference>
<dbReference type="InterPro" id="IPR050834">
    <property type="entry name" value="Glycosyltransf_2"/>
</dbReference>
<evidence type="ECO:0000313" key="2">
    <source>
        <dbReference type="EMBL" id="AVM01549.1"/>
    </source>
</evidence>
<accession>A0A2S0KIP2</accession>
<dbReference type="PANTHER" id="PTHR43685:SF14">
    <property type="entry name" value="GLYCOSYLTRANSFERASE 2-LIKE DOMAIN-CONTAINING PROTEIN"/>
    <property type="match status" value="1"/>
</dbReference>
<dbReference type="Proteomes" id="UP000239814">
    <property type="component" value="Chromosome"/>
</dbReference>
<dbReference type="SUPFAM" id="SSF53448">
    <property type="entry name" value="Nucleotide-diphospho-sugar transferases"/>
    <property type="match status" value="1"/>
</dbReference>
<dbReference type="Pfam" id="PF00535">
    <property type="entry name" value="Glycos_transf_2"/>
    <property type="match status" value="1"/>
</dbReference>
<proteinExistence type="predicted"/>
<dbReference type="InterPro" id="IPR029044">
    <property type="entry name" value="Nucleotide-diphossugar_trans"/>
</dbReference>
<dbReference type="InterPro" id="IPR001173">
    <property type="entry name" value="Glyco_trans_2-like"/>
</dbReference>
<dbReference type="EMBL" id="CP027433">
    <property type="protein sequence ID" value="AVM01549.1"/>
    <property type="molecule type" value="Genomic_DNA"/>
</dbReference>
<gene>
    <name evidence="2" type="ORF">C6V83_16130</name>
</gene>
<protein>
    <submittedName>
        <fullName evidence="2">Glycosyltransferase</fullName>
    </submittedName>
</protein>
<organism evidence="2 3">
    <name type="scientific">Gordonia iterans</name>
    <dbReference type="NCBI Taxonomy" id="1004901"/>
    <lineage>
        <taxon>Bacteria</taxon>
        <taxon>Bacillati</taxon>
        <taxon>Actinomycetota</taxon>
        <taxon>Actinomycetes</taxon>
        <taxon>Mycobacteriales</taxon>
        <taxon>Gordoniaceae</taxon>
        <taxon>Gordonia</taxon>
    </lineage>
</organism>
<dbReference type="PANTHER" id="PTHR43685">
    <property type="entry name" value="GLYCOSYLTRANSFERASE"/>
    <property type="match status" value="1"/>
</dbReference>
<dbReference type="KEGG" id="git:C6V83_16130"/>